<dbReference type="AlphaFoldDB" id="A0A067D781"/>
<dbReference type="STRING" id="2711.A0A067D781"/>
<name>A0A067D781_CITSI</name>
<sequence>VESSHSRLKKELGTSQDNFETSWTKIHYLLELLHTNIKASFEKSLKVVQHQFKPAEFKELHALESRPIPLKCIDSHWKKLDLIRNHNKRKAEMSYGPIFDLIAKRFNENDDDTKLHILQKLTEIANPQSTSLIEPEAKKNTRAKVTVLIVLELYIHTRAYTYFLTIVYKKKSLKSNPFVNEFAVALQSYIYHIKDVAPNGNCRFRTIADLMGFGENGWLQVRKDMLNELHLNMEHYSHLYGTYERVNELIHAISYFENCPGSDKWMTMADMGHLIASAYNVVVFHLSMKQCLTFLPLRSNPIPTDSRKEIAIGFVNNNNFVELFLLPGHPIPPVAINWQRFHSFCAKGWETIYNHHMQHFKEIIGGDVATKEIIIDVDNNYQ</sequence>
<organism evidence="1 2">
    <name type="scientific">Citrus sinensis</name>
    <name type="common">Sweet orange</name>
    <name type="synonym">Citrus aurantium var. sinensis</name>
    <dbReference type="NCBI Taxonomy" id="2711"/>
    <lineage>
        <taxon>Eukaryota</taxon>
        <taxon>Viridiplantae</taxon>
        <taxon>Streptophyta</taxon>
        <taxon>Embryophyta</taxon>
        <taxon>Tracheophyta</taxon>
        <taxon>Spermatophyta</taxon>
        <taxon>Magnoliopsida</taxon>
        <taxon>eudicotyledons</taxon>
        <taxon>Gunneridae</taxon>
        <taxon>Pentapetalae</taxon>
        <taxon>rosids</taxon>
        <taxon>malvids</taxon>
        <taxon>Sapindales</taxon>
        <taxon>Rutaceae</taxon>
        <taxon>Aurantioideae</taxon>
        <taxon>Citrus</taxon>
    </lineage>
</organism>
<proteinExistence type="predicted"/>
<dbReference type="EMBL" id="KK787376">
    <property type="protein sequence ID" value="KDO38834.1"/>
    <property type="molecule type" value="Genomic_DNA"/>
</dbReference>
<reference evidence="1 2" key="1">
    <citation type="submission" date="2014-04" db="EMBL/GenBank/DDBJ databases">
        <authorList>
            <consortium name="International Citrus Genome Consortium"/>
            <person name="Gmitter F."/>
            <person name="Chen C."/>
            <person name="Farmerie W."/>
            <person name="Harkins T."/>
            <person name="Desany B."/>
            <person name="Mohiuddin M."/>
            <person name="Kodira C."/>
            <person name="Borodovsky M."/>
            <person name="Lomsadze A."/>
            <person name="Burns P."/>
            <person name="Jenkins J."/>
            <person name="Prochnik S."/>
            <person name="Shu S."/>
            <person name="Chapman J."/>
            <person name="Pitluck S."/>
            <person name="Schmutz J."/>
            <person name="Rokhsar D."/>
        </authorList>
    </citation>
    <scope>NUCLEOTIDE SEQUENCE</scope>
</reference>
<dbReference type="CDD" id="cd22744">
    <property type="entry name" value="OTU"/>
    <property type="match status" value="1"/>
</dbReference>
<evidence type="ECO:0000313" key="2">
    <source>
        <dbReference type="Proteomes" id="UP000027120"/>
    </source>
</evidence>
<gene>
    <name evidence="1" type="ORF">CISIN_1g047798mg</name>
</gene>
<feature type="non-terminal residue" evidence="1">
    <location>
        <position position="1"/>
    </location>
</feature>
<accession>A0A067D781</accession>
<evidence type="ECO:0000313" key="1">
    <source>
        <dbReference type="EMBL" id="KDO38834.1"/>
    </source>
</evidence>
<keyword evidence="2" id="KW-1185">Reference proteome</keyword>
<dbReference type="Proteomes" id="UP000027120">
    <property type="component" value="Unassembled WGS sequence"/>
</dbReference>
<evidence type="ECO:0008006" key="3">
    <source>
        <dbReference type="Google" id="ProtNLM"/>
    </source>
</evidence>
<protein>
    <recommendedName>
        <fullName evidence="3">OTU domain-containing protein</fullName>
    </recommendedName>
</protein>